<dbReference type="AlphaFoldDB" id="A0A182PIU3"/>
<proteinExistence type="predicted"/>
<organism evidence="2 3">
    <name type="scientific">Anopheles epiroticus</name>
    <dbReference type="NCBI Taxonomy" id="199890"/>
    <lineage>
        <taxon>Eukaryota</taxon>
        <taxon>Metazoa</taxon>
        <taxon>Ecdysozoa</taxon>
        <taxon>Arthropoda</taxon>
        <taxon>Hexapoda</taxon>
        <taxon>Insecta</taxon>
        <taxon>Pterygota</taxon>
        <taxon>Neoptera</taxon>
        <taxon>Endopterygota</taxon>
        <taxon>Diptera</taxon>
        <taxon>Nematocera</taxon>
        <taxon>Culicoidea</taxon>
        <taxon>Culicidae</taxon>
        <taxon>Anophelinae</taxon>
        <taxon>Anopheles</taxon>
    </lineage>
</organism>
<dbReference type="STRING" id="199890.A0A182PIU3"/>
<evidence type="ECO:0000313" key="3">
    <source>
        <dbReference type="Proteomes" id="UP000075885"/>
    </source>
</evidence>
<accession>A0A182PIU3</accession>
<evidence type="ECO:0000256" key="1">
    <source>
        <dbReference type="SAM" id="MobiDB-lite"/>
    </source>
</evidence>
<feature type="compositionally biased region" description="Acidic residues" evidence="1">
    <location>
        <begin position="257"/>
        <end position="268"/>
    </location>
</feature>
<feature type="region of interest" description="Disordered" evidence="1">
    <location>
        <begin position="334"/>
        <end position="362"/>
    </location>
</feature>
<sequence>MAVQNAVFSLQVGSRFTISKSPLQKTTSVPLRLVAESCTNSSSNWNTPLRFRNQSKGNRDAKWYTSRRSNEREDLLRCGKSHTISMELFSPSSLSIAGMSQLFQAHNYAEHFQPFKATKECKAVAEIAPVPTSSLSLKNTPKRVLIERRNTRINNEQLTKMLSMLESAPDIARAIARGPQNIFWRRLAKELNNIGPPTKDPTSWKKVWFDYKCGVKKRVAQYNEDISEGVYPKPLSVLHKRTVKLLDMDVTKVKLLEDDDSSEQEDTNGTDTNHSKDAFDMDGDLMDSQNSTGVADETMEESNTYTVRSSSSFSNTINACQQRLASMPNITITKQKNGNDQDDPLMFCPSGKRPRNPYGRATKRKREECFEIALETNRALVESLKTSVNVQKEMVTEMRALRSALEEFTESLKQANGKQLDSAKEKQP</sequence>
<protein>
    <submittedName>
        <fullName evidence="2">Myb_DNA-bind_5 domain-containing protein</fullName>
    </submittedName>
</protein>
<keyword evidence="3" id="KW-1185">Reference proteome</keyword>
<dbReference type="VEuPathDB" id="VectorBase:AEPI006856"/>
<feature type="region of interest" description="Disordered" evidence="1">
    <location>
        <begin position="256"/>
        <end position="283"/>
    </location>
</feature>
<dbReference type="EnsemblMetazoa" id="AEPI006856-RA">
    <property type="protein sequence ID" value="AEPI006856-PA"/>
    <property type="gene ID" value="AEPI006856"/>
</dbReference>
<reference evidence="2" key="2">
    <citation type="submission" date="2020-05" db="UniProtKB">
        <authorList>
            <consortium name="EnsemblMetazoa"/>
        </authorList>
    </citation>
    <scope>IDENTIFICATION</scope>
    <source>
        <strain evidence="2">Epiroticus2</strain>
    </source>
</reference>
<evidence type="ECO:0000313" key="2">
    <source>
        <dbReference type="EnsemblMetazoa" id="AEPI006856-PA"/>
    </source>
</evidence>
<dbReference type="Proteomes" id="UP000075885">
    <property type="component" value="Unassembled WGS sequence"/>
</dbReference>
<reference evidence="3" key="1">
    <citation type="submission" date="2013-03" db="EMBL/GenBank/DDBJ databases">
        <title>The Genome Sequence of Anopheles epiroticus epiroticus2.</title>
        <authorList>
            <consortium name="The Broad Institute Genomics Platform"/>
            <person name="Neafsey D.E."/>
            <person name="Howell P."/>
            <person name="Walker B."/>
            <person name="Young S.K."/>
            <person name="Zeng Q."/>
            <person name="Gargeya S."/>
            <person name="Fitzgerald M."/>
            <person name="Haas B."/>
            <person name="Abouelleil A."/>
            <person name="Allen A.W."/>
            <person name="Alvarado L."/>
            <person name="Arachchi H.M."/>
            <person name="Berlin A.M."/>
            <person name="Chapman S.B."/>
            <person name="Gainer-Dewar J."/>
            <person name="Goldberg J."/>
            <person name="Griggs A."/>
            <person name="Gujja S."/>
            <person name="Hansen M."/>
            <person name="Howarth C."/>
            <person name="Imamovic A."/>
            <person name="Ireland A."/>
            <person name="Larimer J."/>
            <person name="McCowan C."/>
            <person name="Murphy C."/>
            <person name="Pearson M."/>
            <person name="Poon T.W."/>
            <person name="Priest M."/>
            <person name="Roberts A."/>
            <person name="Saif S."/>
            <person name="Shea T."/>
            <person name="Sisk P."/>
            <person name="Sykes S."/>
            <person name="Wortman J."/>
            <person name="Nusbaum C."/>
            <person name="Birren B."/>
        </authorList>
    </citation>
    <scope>NUCLEOTIDE SEQUENCE [LARGE SCALE GENOMIC DNA]</scope>
    <source>
        <strain evidence="3">Epiroticus2</strain>
    </source>
</reference>
<name>A0A182PIU3_9DIPT</name>